<dbReference type="Pfam" id="PF00561">
    <property type="entry name" value="Abhydrolase_1"/>
    <property type="match status" value="1"/>
</dbReference>
<evidence type="ECO:0000313" key="6">
    <source>
        <dbReference type="Proteomes" id="UP000251135"/>
    </source>
</evidence>
<comment type="catalytic activity">
    <reaction evidence="2">
        <text>L-homoserine + acetyl-CoA = O-acetyl-L-homoserine + CoA</text>
        <dbReference type="Rhea" id="RHEA:13701"/>
        <dbReference type="ChEBI" id="CHEBI:57287"/>
        <dbReference type="ChEBI" id="CHEBI:57288"/>
        <dbReference type="ChEBI" id="CHEBI:57476"/>
        <dbReference type="ChEBI" id="CHEBI:57716"/>
        <dbReference type="EC" id="2.3.1.31"/>
    </reaction>
</comment>
<name>A0A363CWB9_9BACT</name>
<comment type="subcellular location">
    <subcellularLocation>
        <location evidence="2">Cytoplasm</location>
    </subcellularLocation>
</comment>
<dbReference type="Proteomes" id="UP000251135">
    <property type="component" value="Unassembled WGS sequence"/>
</dbReference>
<keyword evidence="1 2" id="KW-0808">Transferase</keyword>
<dbReference type="PIRSF" id="PIRSF000443">
    <property type="entry name" value="Homoser_Ac_trans"/>
    <property type="match status" value="1"/>
</dbReference>
<organism evidence="5 6">
    <name type="scientific">Arcobacter caeni</name>
    <dbReference type="NCBI Taxonomy" id="1912877"/>
    <lineage>
        <taxon>Bacteria</taxon>
        <taxon>Pseudomonadati</taxon>
        <taxon>Campylobacterota</taxon>
        <taxon>Epsilonproteobacteria</taxon>
        <taxon>Campylobacterales</taxon>
        <taxon>Arcobacteraceae</taxon>
        <taxon>Arcobacter</taxon>
    </lineage>
</organism>
<feature type="domain" description="AB hydrolase-1" evidence="4">
    <location>
        <begin position="41"/>
        <end position="350"/>
    </location>
</feature>
<dbReference type="Gene3D" id="3.40.50.1820">
    <property type="entry name" value="alpha/beta hydrolase"/>
    <property type="match status" value="1"/>
</dbReference>
<dbReference type="GO" id="GO:0009092">
    <property type="term" value="P:homoserine metabolic process"/>
    <property type="evidence" value="ECO:0007669"/>
    <property type="project" value="TreeGrafter"/>
</dbReference>
<feature type="active site" evidence="2 3">
    <location>
        <position position="312"/>
    </location>
</feature>
<dbReference type="SUPFAM" id="SSF53474">
    <property type="entry name" value="alpha/beta-Hydrolases"/>
    <property type="match status" value="1"/>
</dbReference>
<comment type="caution">
    <text evidence="5">The sequence shown here is derived from an EMBL/GenBank/DDBJ whole genome shotgun (WGS) entry which is preliminary data.</text>
</comment>
<feature type="active site" description="Nucleophile" evidence="2 3">
    <location>
        <position position="146"/>
    </location>
</feature>
<comment type="function">
    <text evidence="2">Transfers an acetyl group from acetyl-CoA to L-homoserine, forming acetyl-L-homoserine.</text>
</comment>
<comment type="pathway">
    <text evidence="2">Amino-acid biosynthesis; L-methionine biosynthesis via de novo pathway; O-acetyl-L-homoserine from L-homoserine: step 1/1.</text>
</comment>
<evidence type="ECO:0000259" key="4">
    <source>
        <dbReference type="Pfam" id="PF00561"/>
    </source>
</evidence>
<comment type="similarity">
    <text evidence="2">Belongs to the AB hydrolase superfamily. MetX family.</text>
</comment>
<dbReference type="InterPro" id="IPR000073">
    <property type="entry name" value="AB_hydrolase_1"/>
</dbReference>
<keyword evidence="2" id="KW-0012">Acyltransferase</keyword>
<feature type="binding site" evidence="2">
    <location>
        <position position="218"/>
    </location>
    <ligand>
        <name>substrate</name>
    </ligand>
</feature>
<evidence type="ECO:0000313" key="5">
    <source>
        <dbReference type="EMBL" id="PUE63362.1"/>
    </source>
</evidence>
<dbReference type="NCBIfam" id="TIGR01392">
    <property type="entry name" value="homoserO_Ac_trn"/>
    <property type="match status" value="1"/>
</dbReference>
<dbReference type="PANTHER" id="PTHR32268:SF11">
    <property type="entry name" value="HOMOSERINE O-ACETYLTRANSFERASE"/>
    <property type="match status" value="1"/>
</dbReference>
<keyword evidence="2" id="KW-0963">Cytoplasm</keyword>
<dbReference type="OrthoDB" id="9800754at2"/>
<dbReference type="InterPro" id="IPR008220">
    <property type="entry name" value="HAT_MetX-like"/>
</dbReference>
<feature type="active site" evidence="2 3">
    <location>
        <position position="347"/>
    </location>
</feature>
<keyword evidence="2" id="KW-0028">Amino-acid biosynthesis</keyword>
<dbReference type="RefSeq" id="WP_108561214.1">
    <property type="nucleotide sequence ID" value="NZ_MUXE01000026.1"/>
</dbReference>
<dbReference type="InterPro" id="IPR029058">
    <property type="entry name" value="AB_hydrolase_fold"/>
</dbReference>
<feature type="binding site" evidence="2">
    <location>
        <position position="348"/>
    </location>
    <ligand>
        <name>substrate</name>
    </ligand>
</feature>
<accession>A0A363CWB9</accession>
<keyword evidence="6" id="KW-1185">Reference proteome</keyword>
<evidence type="ECO:0000256" key="2">
    <source>
        <dbReference type="HAMAP-Rule" id="MF_00296"/>
    </source>
</evidence>
<proteinExistence type="inferred from homology"/>
<dbReference type="PANTHER" id="PTHR32268">
    <property type="entry name" value="HOMOSERINE O-ACETYLTRANSFERASE"/>
    <property type="match status" value="1"/>
</dbReference>
<dbReference type="UniPathway" id="UPA00051">
    <property type="reaction ID" value="UER00074"/>
</dbReference>
<protein>
    <recommendedName>
        <fullName evidence="2">Homoserine O-acetyltransferase</fullName>
        <shortName evidence="2">HAT</shortName>
        <ecNumber evidence="2">2.3.1.31</ecNumber>
    </recommendedName>
    <alternativeName>
        <fullName evidence="2">Homoserine transacetylase</fullName>
        <shortName evidence="2">HTA</shortName>
    </alternativeName>
</protein>
<evidence type="ECO:0000256" key="3">
    <source>
        <dbReference type="PIRSR" id="PIRSR000443-1"/>
    </source>
</evidence>
<dbReference type="GO" id="GO:0004414">
    <property type="term" value="F:homoserine O-acetyltransferase activity"/>
    <property type="evidence" value="ECO:0007669"/>
    <property type="project" value="UniProtKB-UniRule"/>
</dbReference>
<gene>
    <name evidence="2" type="primary">metXA</name>
    <name evidence="5" type="ORF">B0174_11655</name>
</gene>
<comment type="subunit">
    <text evidence="2">Homodimer.</text>
</comment>
<dbReference type="GO" id="GO:0005737">
    <property type="term" value="C:cytoplasm"/>
    <property type="evidence" value="ECO:0007669"/>
    <property type="project" value="UniProtKB-SubCell"/>
</dbReference>
<dbReference type="EC" id="2.3.1.31" evidence="2"/>
<reference evidence="5 6" key="1">
    <citation type="submission" date="2017-02" db="EMBL/GenBank/DDBJ databases">
        <title>Arcobacter caeni sp. nov, a new Arcobacter species isolated from reclaimed water.</title>
        <authorList>
            <person name="Figueras M.J."/>
            <person name="Perez-Cataluna A."/>
            <person name="Salas-Masso N."/>
        </authorList>
    </citation>
    <scope>NUCLEOTIDE SEQUENCE [LARGE SCALE GENOMIC DNA]</scope>
    <source>
        <strain evidence="5 6">RW17-10</strain>
    </source>
</reference>
<dbReference type="Gene3D" id="1.10.1740.110">
    <property type="match status" value="1"/>
</dbReference>
<dbReference type="AlphaFoldDB" id="A0A363CWB9"/>
<dbReference type="GO" id="GO:0009086">
    <property type="term" value="P:methionine biosynthetic process"/>
    <property type="evidence" value="ECO:0007669"/>
    <property type="project" value="UniProtKB-UniRule"/>
</dbReference>
<comment type="caution">
    <text evidence="2">Lacks conserved residue(s) required for the propagation of feature annotation.</text>
</comment>
<dbReference type="EMBL" id="MUXE01000026">
    <property type="protein sequence ID" value="PUE63362.1"/>
    <property type="molecule type" value="Genomic_DNA"/>
</dbReference>
<dbReference type="NCBIfam" id="NF001209">
    <property type="entry name" value="PRK00175.1"/>
    <property type="match status" value="1"/>
</dbReference>
<keyword evidence="2" id="KW-0486">Methionine biosynthesis</keyword>
<dbReference type="HAMAP" id="MF_00296">
    <property type="entry name" value="MetX_acyltransf"/>
    <property type="match status" value="1"/>
</dbReference>
<sequence length="368" mass="41916">MRIETKVEKFNEHLYLESGRLLESFEIIYETYGELNEDKSNVIVICHALSGSHHAAGRYANEAKAGWWDKFIGDGKAIDTTKYFVICSNNIGSSYGSTNPMSIDSSTKKEYRLKFPVLTISDIVKAQMKLYKRLKITKAKAVIGGSMGGMQALCYAIEQPTFTDNVIALATTAYTRPWAIAFNKIGIEAIRHDPIFNNGNYKKDDPKALGLVGLSLGRMAGLICYLSPNLFNSKFGRDYSQTDGLYELFGEFEVEKYLKYNAYSFPKVFDPLSYLYTCKTMNIFDAGRNKDKLEDSFDKVQANLHLIAFSDDMLFFPEEMEEIRDIMIKIGKKDKVTYKLVQSQSGHDSFLVEVEKFEEHIREILKDK</sequence>
<evidence type="ECO:0000256" key="1">
    <source>
        <dbReference type="ARBA" id="ARBA00022679"/>
    </source>
</evidence>